<dbReference type="Proteomes" id="UP000280104">
    <property type="component" value="Chromosome II"/>
</dbReference>
<dbReference type="EMBL" id="LS480641">
    <property type="protein sequence ID" value="SPT17932.1"/>
    <property type="molecule type" value="Genomic_DNA"/>
</dbReference>
<evidence type="ECO:0000313" key="2">
    <source>
        <dbReference type="EMBL" id="SPT17932.1"/>
    </source>
</evidence>
<feature type="compositionally biased region" description="Acidic residues" evidence="1">
    <location>
        <begin position="99"/>
        <end position="120"/>
    </location>
</feature>
<protein>
    <submittedName>
        <fullName evidence="2">Uncharacterized protein</fullName>
    </submittedName>
</protein>
<accession>A0A7H4LH44</accession>
<evidence type="ECO:0000256" key="1">
    <source>
        <dbReference type="SAM" id="MobiDB-lite"/>
    </source>
</evidence>
<dbReference type="AlphaFoldDB" id="A0A7H4LH44"/>
<organism evidence="2 3">
    <name type="scientific">Triticum aestivum</name>
    <name type="common">Wheat</name>
    <dbReference type="NCBI Taxonomy" id="4565"/>
    <lineage>
        <taxon>Eukaryota</taxon>
        <taxon>Viridiplantae</taxon>
        <taxon>Streptophyta</taxon>
        <taxon>Embryophyta</taxon>
        <taxon>Tracheophyta</taxon>
        <taxon>Spermatophyta</taxon>
        <taxon>Magnoliopsida</taxon>
        <taxon>Liliopsida</taxon>
        <taxon>Poales</taxon>
        <taxon>Poaceae</taxon>
        <taxon>BOP clade</taxon>
        <taxon>Pooideae</taxon>
        <taxon>Triticodae</taxon>
        <taxon>Triticeae</taxon>
        <taxon>Triticinae</taxon>
        <taxon>Triticum</taxon>
    </lineage>
</organism>
<name>A0A7H4LH44_WHEAT</name>
<evidence type="ECO:0000313" key="3">
    <source>
        <dbReference type="Proteomes" id="UP000280104"/>
    </source>
</evidence>
<reference evidence="2 3" key="1">
    <citation type="submission" date="2018-05" db="EMBL/GenBank/DDBJ databases">
        <authorList>
            <person name="Thind KAUR A."/>
        </authorList>
    </citation>
    <scope>NUCLEOTIDE SEQUENCE [LARGE SCALE GENOMIC DNA]</scope>
</reference>
<proteinExistence type="predicted"/>
<feature type="region of interest" description="Disordered" evidence="1">
    <location>
        <begin position="98"/>
        <end position="132"/>
    </location>
</feature>
<gene>
    <name evidence="2" type="ORF">CAMPLR22A2D_LOCUS2542</name>
</gene>
<sequence>MISTRRDKDRPAFIQELNQHIRRQENQMCASMIDLNKVMTRHTELEEELKSTRDGYREEITILVEKNDDLTRKLGVFLGDPTLGGDDDHPDEIRSEDYIIIDDTDSDPDSSDDDYEDEAGADIMGSSTDQNF</sequence>